<sequence length="308" mass="33598">MRTTTGGFTDIRTGGWLDRALPGWAIPYAQLARWDRPIGWWLLLLPGWWSLALAPAAGPPASPPIGLFFLFWLGAVAMRGAGCTLNDIVDRKYDGAVERTRGRPIPSGRVAVWQAILFLVLQLGVGAAVLLSMNWLAVALGVSILVIVAAYPFMKRITYWPQLFLGLNFNWGALVAWAAVTGRVDWPAILLYLAGIAWTLHYDTIYAHQDKADDIQIGVKSTALRFGERSKLWITGFVLVTLAGIGLAFLTAGAGWPAYAALAALAGHFIWQIATWRMDDQADCLAKFKSNRDAGLIVLLGCLLAAIH</sequence>
<dbReference type="EMBL" id="BMJQ01000005">
    <property type="protein sequence ID" value="GGF16232.1"/>
    <property type="molecule type" value="Genomic_DNA"/>
</dbReference>
<evidence type="ECO:0000256" key="8">
    <source>
        <dbReference type="ARBA" id="ARBA00022692"/>
    </source>
</evidence>
<dbReference type="InterPro" id="IPR030470">
    <property type="entry name" value="UbiA_prenylTrfase_CS"/>
</dbReference>
<evidence type="ECO:0000256" key="11">
    <source>
        <dbReference type="HAMAP-Rule" id="MF_01635"/>
    </source>
</evidence>
<dbReference type="HAMAP" id="MF_01635">
    <property type="entry name" value="UbiA"/>
    <property type="match status" value="1"/>
</dbReference>
<dbReference type="Gene3D" id="1.20.120.1780">
    <property type="entry name" value="UbiA prenyltransferase"/>
    <property type="match status" value="1"/>
</dbReference>
<feature type="transmembrane region" description="Helical" evidence="11">
    <location>
        <begin position="186"/>
        <end position="202"/>
    </location>
</feature>
<dbReference type="InterPro" id="IPR039653">
    <property type="entry name" value="Prenyltransferase"/>
</dbReference>
<dbReference type="UniPathway" id="UPA00232"/>
<feature type="transmembrane region" description="Helical" evidence="11">
    <location>
        <begin position="69"/>
        <end position="89"/>
    </location>
</feature>
<proteinExistence type="inferred from homology"/>
<dbReference type="PROSITE" id="PS00943">
    <property type="entry name" value="UBIA"/>
    <property type="match status" value="1"/>
</dbReference>
<organism evidence="13 14">
    <name type="scientific">Aliidongia dinghuensis</name>
    <dbReference type="NCBI Taxonomy" id="1867774"/>
    <lineage>
        <taxon>Bacteria</taxon>
        <taxon>Pseudomonadati</taxon>
        <taxon>Pseudomonadota</taxon>
        <taxon>Alphaproteobacteria</taxon>
        <taxon>Rhodospirillales</taxon>
        <taxon>Dongiaceae</taxon>
        <taxon>Aliidongia</taxon>
    </lineage>
</organism>
<dbReference type="GO" id="GO:0005886">
    <property type="term" value="C:plasma membrane"/>
    <property type="evidence" value="ECO:0007669"/>
    <property type="project" value="UniProtKB-SubCell"/>
</dbReference>
<keyword evidence="4 11" id="KW-1003">Cell membrane</keyword>
<dbReference type="FunFam" id="1.20.120.1780:FF:000001">
    <property type="entry name" value="4-hydroxybenzoate octaprenyltransferase"/>
    <property type="match status" value="1"/>
</dbReference>
<evidence type="ECO:0000256" key="9">
    <source>
        <dbReference type="ARBA" id="ARBA00022989"/>
    </source>
</evidence>
<dbReference type="EC" id="2.5.1.39" evidence="11 12"/>
<comment type="function">
    <text evidence="11">Catalyzes the prenylation of para-hydroxybenzoate (PHB) with an all-trans polyprenyl group. Mediates the second step in the final reaction sequence of ubiquinone-8 (UQ-8) biosynthesis, which is the condensation of the polyisoprenoid side chain with PHB, generating the first membrane-bound Q intermediate 3-octaprenyl-4-hydroxybenzoate.</text>
</comment>
<dbReference type="RefSeq" id="WP_189045664.1">
    <property type="nucleotide sequence ID" value="NZ_BMJQ01000005.1"/>
</dbReference>
<reference evidence="13" key="1">
    <citation type="journal article" date="2014" name="Int. J. Syst. Evol. Microbiol.">
        <title>Complete genome sequence of Corynebacterium casei LMG S-19264T (=DSM 44701T), isolated from a smear-ripened cheese.</title>
        <authorList>
            <consortium name="US DOE Joint Genome Institute (JGI-PGF)"/>
            <person name="Walter F."/>
            <person name="Albersmeier A."/>
            <person name="Kalinowski J."/>
            <person name="Ruckert C."/>
        </authorList>
    </citation>
    <scope>NUCLEOTIDE SEQUENCE</scope>
    <source>
        <strain evidence="13">CGMCC 1.15725</strain>
    </source>
</reference>
<gene>
    <name evidence="11 13" type="primary">ubiA</name>
    <name evidence="13" type="ORF">GCM10011611_22500</name>
</gene>
<evidence type="ECO:0000256" key="7">
    <source>
        <dbReference type="ARBA" id="ARBA00022688"/>
    </source>
</evidence>
<comment type="subcellular location">
    <subcellularLocation>
        <location evidence="11">Cell inner membrane</location>
        <topology evidence="11">Multi-pass membrane protein</topology>
    </subcellularLocation>
    <subcellularLocation>
        <location evidence="2">Membrane</location>
        <topology evidence="2">Multi-pass membrane protein</topology>
    </subcellularLocation>
</comment>
<dbReference type="GO" id="GO:0008412">
    <property type="term" value="F:4-hydroxybenzoate polyprenyltransferase activity"/>
    <property type="evidence" value="ECO:0007669"/>
    <property type="project" value="UniProtKB-UniRule"/>
</dbReference>
<protein>
    <recommendedName>
        <fullName evidence="11 12">4-hydroxybenzoate octaprenyltransferase</fullName>
        <ecNumber evidence="11 12">2.5.1.39</ecNumber>
    </recommendedName>
    <alternativeName>
        <fullName evidence="11">4-HB polyprenyltransferase</fullName>
    </alternativeName>
</protein>
<feature type="transmembrane region" description="Helical" evidence="11">
    <location>
        <begin position="232"/>
        <end position="252"/>
    </location>
</feature>
<dbReference type="InterPro" id="IPR000537">
    <property type="entry name" value="UbiA_prenyltransferase"/>
</dbReference>
<dbReference type="PANTHER" id="PTHR11048">
    <property type="entry name" value="PRENYLTRANSFERASES"/>
    <property type="match status" value="1"/>
</dbReference>
<dbReference type="NCBIfam" id="TIGR01474">
    <property type="entry name" value="ubiA_proteo"/>
    <property type="match status" value="1"/>
</dbReference>
<dbReference type="FunFam" id="1.10.357.140:FF:000008">
    <property type="entry name" value="4-hydroxybenzoate octaprenyltransferase"/>
    <property type="match status" value="1"/>
</dbReference>
<keyword evidence="11" id="KW-0460">Magnesium</keyword>
<dbReference type="Pfam" id="PF01040">
    <property type="entry name" value="UbiA"/>
    <property type="match status" value="1"/>
</dbReference>
<keyword evidence="8 11" id="KW-0812">Transmembrane</keyword>
<feature type="transmembrane region" description="Helical" evidence="11">
    <location>
        <begin position="135"/>
        <end position="154"/>
    </location>
</feature>
<dbReference type="Proteomes" id="UP000646365">
    <property type="component" value="Unassembled WGS sequence"/>
</dbReference>
<dbReference type="InterPro" id="IPR006370">
    <property type="entry name" value="HB_polyprenyltransferase-like"/>
</dbReference>
<dbReference type="GO" id="GO:0006744">
    <property type="term" value="P:ubiquinone biosynthetic process"/>
    <property type="evidence" value="ECO:0007669"/>
    <property type="project" value="UniProtKB-UniRule"/>
</dbReference>
<name>A0A8J3E1Y1_9PROT</name>
<accession>A0A8J3E1Y1</accession>
<evidence type="ECO:0000313" key="14">
    <source>
        <dbReference type="Proteomes" id="UP000646365"/>
    </source>
</evidence>
<keyword evidence="9 11" id="KW-1133">Transmembrane helix</keyword>
<feature type="transmembrane region" description="Helical" evidence="11">
    <location>
        <begin position="258"/>
        <end position="278"/>
    </location>
</feature>
<evidence type="ECO:0000256" key="12">
    <source>
        <dbReference type="NCBIfam" id="TIGR01474"/>
    </source>
</evidence>
<keyword evidence="5 11" id="KW-0997">Cell inner membrane</keyword>
<feature type="transmembrane region" description="Helical" evidence="11">
    <location>
        <begin position="110"/>
        <end position="129"/>
    </location>
</feature>
<keyword evidence="14" id="KW-1185">Reference proteome</keyword>
<evidence type="ECO:0000256" key="3">
    <source>
        <dbReference type="ARBA" id="ARBA00005985"/>
    </source>
</evidence>
<evidence type="ECO:0000313" key="13">
    <source>
        <dbReference type="EMBL" id="GGF16232.1"/>
    </source>
</evidence>
<dbReference type="AlphaFoldDB" id="A0A8J3E1Y1"/>
<comment type="similarity">
    <text evidence="3 11">Belongs to the UbiA prenyltransferase family.</text>
</comment>
<comment type="caution">
    <text evidence="13">The sequence shown here is derived from an EMBL/GenBank/DDBJ whole genome shotgun (WGS) entry which is preliminary data.</text>
</comment>
<evidence type="ECO:0000256" key="1">
    <source>
        <dbReference type="ARBA" id="ARBA00001946"/>
    </source>
</evidence>
<evidence type="ECO:0000256" key="4">
    <source>
        <dbReference type="ARBA" id="ARBA00022475"/>
    </source>
</evidence>
<dbReference type="CDD" id="cd13959">
    <property type="entry name" value="PT_UbiA_COQ2"/>
    <property type="match status" value="1"/>
</dbReference>
<evidence type="ECO:0000256" key="6">
    <source>
        <dbReference type="ARBA" id="ARBA00022679"/>
    </source>
</evidence>
<evidence type="ECO:0000256" key="2">
    <source>
        <dbReference type="ARBA" id="ARBA00004141"/>
    </source>
</evidence>
<feature type="transmembrane region" description="Helical" evidence="11">
    <location>
        <begin position="38"/>
        <end position="57"/>
    </location>
</feature>
<dbReference type="PANTHER" id="PTHR11048:SF28">
    <property type="entry name" value="4-HYDROXYBENZOATE POLYPRENYLTRANSFERASE, MITOCHONDRIAL"/>
    <property type="match status" value="1"/>
</dbReference>
<comment type="catalytic activity">
    <reaction evidence="11">
        <text>all-trans-octaprenyl diphosphate + 4-hydroxybenzoate = 4-hydroxy-3-(all-trans-octaprenyl)benzoate + diphosphate</text>
        <dbReference type="Rhea" id="RHEA:27782"/>
        <dbReference type="ChEBI" id="CHEBI:1617"/>
        <dbReference type="ChEBI" id="CHEBI:17879"/>
        <dbReference type="ChEBI" id="CHEBI:33019"/>
        <dbReference type="ChEBI" id="CHEBI:57711"/>
        <dbReference type="EC" id="2.5.1.39"/>
    </reaction>
</comment>
<comment type="pathway">
    <text evidence="11">Cofactor biosynthesis; ubiquinone biosynthesis.</text>
</comment>
<dbReference type="InterPro" id="IPR044878">
    <property type="entry name" value="UbiA_sf"/>
</dbReference>
<evidence type="ECO:0000256" key="5">
    <source>
        <dbReference type="ARBA" id="ARBA00022519"/>
    </source>
</evidence>
<keyword evidence="6 11" id="KW-0808">Transferase</keyword>
<reference evidence="13" key="2">
    <citation type="submission" date="2020-09" db="EMBL/GenBank/DDBJ databases">
        <authorList>
            <person name="Sun Q."/>
            <person name="Zhou Y."/>
        </authorList>
    </citation>
    <scope>NUCLEOTIDE SEQUENCE</scope>
    <source>
        <strain evidence="13">CGMCC 1.15725</strain>
    </source>
</reference>
<feature type="transmembrane region" description="Helical" evidence="11">
    <location>
        <begin position="163"/>
        <end position="180"/>
    </location>
</feature>
<dbReference type="Gene3D" id="1.10.357.140">
    <property type="entry name" value="UbiA prenyltransferase"/>
    <property type="match status" value="1"/>
</dbReference>
<evidence type="ECO:0000256" key="10">
    <source>
        <dbReference type="ARBA" id="ARBA00023136"/>
    </source>
</evidence>
<keyword evidence="10 11" id="KW-0472">Membrane</keyword>
<keyword evidence="7 11" id="KW-0831">Ubiquinone biosynthesis</keyword>
<comment type="cofactor">
    <cofactor evidence="1 11">
        <name>Mg(2+)</name>
        <dbReference type="ChEBI" id="CHEBI:18420"/>
    </cofactor>
</comment>